<feature type="domain" description="Reverse transcriptase RNase H-like" evidence="9">
    <location>
        <begin position="132"/>
        <end position="231"/>
    </location>
</feature>
<dbReference type="PANTHER" id="PTHR33064">
    <property type="entry name" value="POL PROTEIN"/>
    <property type="match status" value="1"/>
</dbReference>
<dbReference type="InterPro" id="IPR041373">
    <property type="entry name" value="RT_RNaseH"/>
</dbReference>
<dbReference type="InterPro" id="IPR043128">
    <property type="entry name" value="Rev_trsase/Diguanyl_cyclase"/>
</dbReference>
<dbReference type="KEGG" id="ccp:CHC_T00006230001"/>
<dbReference type="Gene3D" id="3.30.70.270">
    <property type="match status" value="1"/>
</dbReference>
<dbReference type="STRING" id="2769.R7QL84"/>
<dbReference type="GeneID" id="17326155"/>
<dbReference type="AlphaFoldDB" id="R7QL84"/>
<evidence type="ECO:0000256" key="5">
    <source>
        <dbReference type="ARBA" id="ARBA00022750"/>
    </source>
</evidence>
<evidence type="ECO:0000256" key="7">
    <source>
        <dbReference type="ARBA" id="ARBA00022801"/>
    </source>
</evidence>
<dbReference type="Pfam" id="PF17917">
    <property type="entry name" value="RT_RNaseH"/>
    <property type="match status" value="1"/>
</dbReference>
<name>R7QL84_CHOCR</name>
<proteinExistence type="predicted"/>
<dbReference type="InterPro" id="IPR051320">
    <property type="entry name" value="Viral_Replic_Matur_Polypro"/>
</dbReference>
<dbReference type="PhylomeDB" id="R7QL84"/>
<sequence>MPFGLRGAPATFQRALDIILSRVFFQPRVHYLGHVISPGKLSVAETAADAFKTFTFSRTLTQVRSFLGACNAYRRFVQGFPKIARPLTDMTRKDADPDYDNPTAAQVHSFEELNARMIAPPILALPRYGRLYMIDTDASAYQLGCTLLQEHDGTNDWRLVGYWSYSINDSERNYSATERECFAVVWAVRTLRPYIEGTKFTVRTDHDALRWLMSLTESSGRLTRWRLRLAE</sequence>
<evidence type="ECO:0000256" key="1">
    <source>
        <dbReference type="ARBA" id="ARBA00022670"/>
    </source>
</evidence>
<keyword evidence="8" id="KW-0695">RNA-directed DNA polymerase</keyword>
<dbReference type="GO" id="GO:0004519">
    <property type="term" value="F:endonuclease activity"/>
    <property type="evidence" value="ECO:0007669"/>
    <property type="project" value="UniProtKB-KW"/>
</dbReference>
<dbReference type="OrthoDB" id="425619at2759"/>
<gene>
    <name evidence="10" type="ORF">CHC_T00006230001</name>
</gene>
<keyword evidence="4" id="KW-0540">Nuclease</keyword>
<keyword evidence="6" id="KW-0255">Endonuclease</keyword>
<keyword evidence="5" id="KW-0064">Aspartyl protease</keyword>
<reference evidence="11" key="1">
    <citation type="journal article" date="2013" name="Proc. Natl. Acad. Sci. U.S.A.">
        <title>Genome structure and metabolic features in the red seaweed Chondrus crispus shed light on evolution of the Archaeplastida.</title>
        <authorList>
            <person name="Collen J."/>
            <person name="Porcel B."/>
            <person name="Carre W."/>
            <person name="Ball S.G."/>
            <person name="Chaparro C."/>
            <person name="Tonon T."/>
            <person name="Barbeyron T."/>
            <person name="Michel G."/>
            <person name="Noel B."/>
            <person name="Valentin K."/>
            <person name="Elias M."/>
            <person name="Artiguenave F."/>
            <person name="Arun A."/>
            <person name="Aury J.M."/>
            <person name="Barbosa-Neto J.F."/>
            <person name="Bothwell J.H."/>
            <person name="Bouget F.Y."/>
            <person name="Brillet L."/>
            <person name="Cabello-Hurtado F."/>
            <person name="Capella-Gutierrez S."/>
            <person name="Charrier B."/>
            <person name="Cladiere L."/>
            <person name="Cock J.M."/>
            <person name="Coelho S.M."/>
            <person name="Colleoni C."/>
            <person name="Czjzek M."/>
            <person name="Da Silva C."/>
            <person name="Delage L."/>
            <person name="Denoeud F."/>
            <person name="Deschamps P."/>
            <person name="Dittami S.M."/>
            <person name="Gabaldon T."/>
            <person name="Gachon C.M."/>
            <person name="Groisillier A."/>
            <person name="Herve C."/>
            <person name="Jabbari K."/>
            <person name="Katinka M."/>
            <person name="Kloareg B."/>
            <person name="Kowalczyk N."/>
            <person name="Labadie K."/>
            <person name="Leblanc C."/>
            <person name="Lopez P.J."/>
            <person name="McLachlan D.H."/>
            <person name="Meslet-Cladiere L."/>
            <person name="Moustafa A."/>
            <person name="Nehr Z."/>
            <person name="Nyvall Collen P."/>
            <person name="Panaud O."/>
            <person name="Partensky F."/>
            <person name="Poulain J."/>
            <person name="Rensing S.A."/>
            <person name="Rousvoal S."/>
            <person name="Samson G."/>
            <person name="Symeonidi A."/>
            <person name="Weissenbach J."/>
            <person name="Zambounis A."/>
            <person name="Wincker P."/>
            <person name="Boyen C."/>
        </authorList>
    </citation>
    <scope>NUCLEOTIDE SEQUENCE [LARGE SCALE GENOMIC DNA]</scope>
    <source>
        <strain evidence="11">cv. Stackhouse</strain>
    </source>
</reference>
<dbReference type="SUPFAM" id="SSF56672">
    <property type="entry name" value="DNA/RNA polymerases"/>
    <property type="match status" value="1"/>
</dbReference>
<evidence type="ECO:0000256" key="2">
    <source>
        <dbReference type="ARBA" id="ARBA00022679"/>
    </source>
</evidence>
<evidence type="ECO:0000256" key="6">
    <source>
        <dbReference type="ARBA" id="ARBA00022759"/>
    </source>
</evidence>
<dbReference type="CDD" id="cd09274">
    <property type="entry name" value="RNase_HI_RT_Ty3"/>
    <property type="match status" value="1"/>
</dbReference>
<organism evidence="10 11">
    <name type="scientific">Chondrus crispus</name>
    <name type="common">Carrageen Irish moss</name>
    <name type="synonym">Polymorpha crispa</name>
    <dbReference type="NCBI Taxonomy" id="2769"/>
    <lineage>
        <taxon>Eukaryota</taxon>
        <taxon>Rhodophyta</taxon>
        <taxon>Florideophyceae</taxon>
        <taxon>Rhodymeniophycidae</taxon>
        <taxon>Gigartinales</taxon>
        <taxon>Gigartinaceae</taxon>
        <taxon>Chondrus</taxon>
    </lineage>
</organism>
<keyword evidence="3" id="KW-0548">Nucleotidyltransferase</keyword>
<dbReference type="PANTHER" id="PTHR33064:SF37">
    <property type="entry name" value="RIBONUCLEASE H"/>
    <property type="match status" value="1"/>
</dbReference>
<keyword evidence="7" id="KW-0378">Hydrolase</keyword>
<dbReference type="GO" id="GO:0003964">
    <property type="term" value="F:RNA-directed DNA polymerase activity"/>
    <property type="evidence" value="ECO:0007669"/>
    <property type="project" value="UniProtKB-KW"/>
</dbReference>
<dbReference type="GO" id="GO:0006508">
    <property type="term" value="P:proteolysis"/>
    <property type="evidence" value="ECO:0007669"/>
    <property type="project" value="UniProtKB-KW"/>
</dbReference>
<evidence type="ECO:0000259" key="9">
    <source>
        <dbReference type="Pfam" id="PF17917"/>
    </source>
</evidence>
<dbReference type="InterPro" id="IPR043502">
    <property type="entry name" value="DNA/RNA_pol_sf"/>
</dbReference>
<dbReference type="EMBL" id="HG001940">
    <property type="protein sequence ID" value="CDF38508.1"/>
    <property type="molecule type" value="Genomic_DNA"/>
</dbReference>
<dbReference type="OMA" id="ITIELEF"/>
<evidence type="ECO:0000313" key="11">
    <source>
        <dbReference type="Proteomes" id="UP000012073"/>
    </source>
</evidence>
<keyword evidence="1" id="KW-0645">Protease</keyword>
<keyword evidence="11" id="KW-1185">Reference proteome</keyword>
<keyword evidence="2" id="KW-0808">Transferase</keyword>
<evidence type="ECO:0000313" key="10">
    <source>
        <dbReference type="EMBL" id="CDF38508.1"/>
    </source>
</evidence>
<accession>R7QL84</accession>
<dbReference type="GO" id="GO:0004190">
    <property type="term" value="F:aspartic-type endopeptidase activity"/>
    <property type="evidence" value="ECO:0007669"/>
    <property type="project" value="UniProtKB-KW"/>
</dbReference>
<evidence type="ECO:0000256" key="3">
    <source>
        <dbReference type="ARBA" id="ARBA00022695"/>
    </source>
</evidence>
<dbReference type="RefSeq" id="XP_005718401.1">
    <property type="nucleotide sequence ID" value="XM_005718344.1"/>
</dbReference>
<protein>
    <recommendedName>
        <fullName evidence="9">Reverse transcriptase RNase H-like domain-containing protein</fullName>
    </recommendedName>
</protein>
<evidence type="ECO:0000256" key="8">
    <source>
        <dbReference type="ARBA" id="ARBA00022918"/>
    </source>
</evidence>
<dbReference type="Proteomes" id="UP000012073">
    <property type="component" value="Unassembled WGS sequence"/>
</dbReference>
<evidence type="ECO:0000256" key="4">
    <source>
        <dbReference type="ARBA" id="ARBA00022722"/>
    </source>
</evidence>
<dbReference type="Gramene" id="CDF38508">
    <property type="protein sequence ID" value="CDF38508"/>
    <property type="gene ID" value="CHC_T00006230001"/>
</dbReference>